<sequence length="221" mass="24712">MANIRNRVQARPHAESAHPVEVRALAPSDLPAAAAVLTVGMADNPLHIRVFGSNPKARRRRLSRFLVPLIAYVQANGQVLGAYEQGDLVGVLGMIAPGRCRPGLRDRLRFAGAFAVGMSPFVLWRLRRWLALWARHDPDTPHWHLGPLAVLPARQRRGIGRQLVMHCCAQLDTLGANAWLETDLEINVTFYRTFGFAEVGQDHVLNVPAWFMHRSPRERAC</sequence>
<gene>
    <name evidence="2" type="ORF">JAO82_03465</name>
</gene>
<keyword evidence="3" id="KW-1185">Reference proteome</keyword>
<dbReference type="EMBL" id="JAEIJD010000002">
    <property type="protein sequence ID" value="MBI6628932.1"/>
    <property type="molecule type" value="Genomic_DNA"/>
</dbReference>
<dbReference type="InterPro" id="IPR000182">
    <property type="entry name" value="GNAT_dom"/>
</dbReference>
<dbReference type="SUPFAM" id="SSF55729">
    <property type="entry name" value="Acyl-CoA N-acyltransferases (Nat)"/>
    <property type="match status" value="1"/>
</dbReference>
<dbReference type="InterPro" id="IPR016181">
    <property type="entry name" value="Acyl_CoA_acyltransferase"/>
</dbReference>
<dbReference type="GO" id="GO:0016747">
    <property type="term" value="F:acyltransferase activity, transferring groups other than amino-acyl groups"/>
    <property type="evidence" value="ECO:0007669"/>
    <property type="project" value="InterPro"/>
</dbReference>
<proteinExistence type="predicted"/>
<dbReference type="Pfam" id="PF00583">
    <property type="entry name" value="Acetyltransf_1"/>
    <property type="match status" value="1"/>
</dbReference>
<evidence type="ECO:0000313" key="2">
    <source>
        <dbReference type="EMBL" id="MBI6628932.1"/>
    </source>
</evidence>
<evidence type="ECO:0000259" key="1">
    <source>
        <dbReference type="PROSITE" id="PS51186"/>
    </source>
</evidence>
<dbReference type="AlphaFoldDB" id="A0A934LXR4"/>
<dbReference type="PROSITE" id="PS51186">
    <property type="entry name" value="GNAT"/>
    <property type="match status" value="1"/>
</dbReference>
<dbReference type="RefSeq" id="WP_198684952.1">
    <property type="nucleotide sequence ID" value="NZ_JAEIJD010000002.1"/>
</dbReference>
<organism evidence="2 3">
    <name type="scientific">Pontibaca salina</name>
    <dbReference type="NCBI Taxonomy" id="2795731"/>
    <lineage>
        <taxon>Bacteria</taxon>
        <taxon>Pseudomonadati</taxon>
        <taxon>Pseudomonadota</taxon>
        <taxon>Alphaproteobacteria</taxon>
        <taxon>Rhodobacterales</taxon>
        <taxon>Roseobacteraceae</taxon>
        <taxon>Pontibaca</taxon>
    </lineage>
</organism>
<evidence type="ECO:0000313" key="3">
    <source>
        <dbReference type="Proteomes" id="UP000613255"/>
    </source>
</evidence>
<protein>
    <submittedName>
        <fullName evidence="2">GNAT family N-acetyltransferase</fullName>
    </submittedName>
</protein>
<dbReference type="PANTHER" id="PTHR42791">
    <property type="entry name" value="GNAT FAMILY ACETYLTRANSFERASE"/>
    <property type="match status" value="1"/>
</dbReference>
<dbReference type="InterPro" id="IPR052523">
    <property type="entry name" value="Trichothecene_AcTrans"/>
</dbReference>
<feature type="domain" description="N-acetyltransferase" evidence="1">
    <location>
        <begin position="20"/>
        <end position="217"/>
    </location>
</feature>
<dbReference type="CDD" id="cd04301">
    <property type="entry name" value="NAT_SF"/>
    <property type="match status" value="1"/>
</dbReference>
<accession>A0A934LXR4</accession>
<dbReference type="Proteomes" id="UP000613255">
    <property type="component" value="Unassembled WGS sequence"/>
</dbReference>
<dbReference type="PANTHER" id="PTHR42791:SF1">
    <property type="entry name" value="N-ACETYLTRANSFERASE DOMAIN-CONTAINING PROTEIN"/>
    <property type="match status" value="1"/>
</dbReference>
<reference evidence="2" key="1">
    <citation type="submission" date="2020-12" db="EMBL/GenBank/DDBJ databases">
        <title>Pontibaca salina gen. nov., sp. nov., isolated from marine sediment.</title>
        <authorList>
            <person name="Bo J."/>
            <person name="Wang S."/>
            <person name="Song X."/>
            <person name="Du Z."/>
        </authorList>
    </citation>
    <scope>NUCLEOTIDE SEQUENCE</scope>
    <source>
        <strain evidence="2">S1109L</strain>
    </source>
</reference>
<name>A0A934LXR4_9RHOB</name>
<dbReference type="Gene3D" id="3.40.630.30">
    <property type="match status" value="1"/>
</dbReference>
<comment type="caution">
    <text evidence="2">The sequence shown here is derived from an EMBL/GenBank/DDBJ whole genome shotgun (WGS) entry which is preliminary data.</text>
</comment>